<proteinExistence type="inferred from homology"/>
<evidence type="ECO:0000256" key="3">
    <source>
        <dbReference type="ARBA" id="ARBA00022723"/>
    </source>
</evidence>
<accession>A0ABR3QWD0</accession>
<reference evidence="8 9" key="1">
    <citation type="submission" date="2024-02" db="EMBL/GenBank/DDBJ databases">
        <title>De novo assembly and annotation of 12 fungi associated with fruit tree decline syndrome in Ontario, Canada.</title>
        <authorList>
            <person name="Sulman M."/>
            <person name="Ellouze W."/>
            <person name="Ilyukhin E."/>
        </authorList>
    </citation>
    <scope>NUCLEOTIDE SEQUENCE [LARGE SCALE GENOMIC DNA]</scope>
    <source>
        <strain evidence="8 9">M42-189</strain>
    </source>
</reference>
<evidence type="ECO:0000313" key="8">
    <source>
        <dbReference type="EMBL" id="KAL1596469.1"/>
    </source>
</evidence>
<dbReference type="Pfam" id="PF08240">
    <property type="entry name" value="ADH_N"/>
    <property type="match status" value="1"/>
</dbReference>
<dbReference type="Gene3D" id="3.40.50.720">
    <property type="entry name" value="NAD(P)-binding Rossmann-like Domain"/>
    <property type="match status" value="1"/>
</dbReference>
<name>A0ABR3QWD0_9PLEO</name>
<dbReference type="SUPFAM" id="SSF51735">
    <property type="entry name" value="NAD(P)-binding Rossmann-fold domains"/>
    <property type="match status" value="1"/>
</dbReference>
<dbReference type="SUPFAM" id="SSF50129">
    <property type="entry name" value="GroES-like"/>
    <property type="match status" value="1"/>
</dbReference>
<comment type="caution">
    <text evidence="8">The sequence shown here is derived from an EMBL/GenBank/DDBJ whole genome shotgun (WGS) entry which is preliminary data.</text>
</comment>
<sequence>MGSVSYSHLPYHTRSSLILANLRKSKKVVINDIPKPTPNDNQFLVKIQSASLCHSDLHMDMRPDYPATLGHEGVGHIDSIGKNAEGKGFQVGDAIGTNYFIDCCFECEGCKVHNLRCETGKSKLQGFVVDGFFAEYAVVDWQNAVLLPKELDISRAAPLFCAGITSFHSVDSCELKEGQWLAVIGCGGLGQYAIQYAKAMGYKTIGLDINDSQLEMAKKVGVDAVFNSMTNKNYVEEVKKLTDGKGCHAAAVYSASNAAYAGAPEILRVGGLIMVIGIAPKPLDFITTFDLTTGRYRIKADSTSIPQRMKKAVDFTAKHNIQPDVEFNKIEDLPRMVEDMEKGKAEKRQVVVF</sequence>
<comment type="similarity">
    <text evidence="2 6">Belongs to the zinc-containing alcohol dehydrogenase family.</text>
</comment>
<keyword evidence="5" id="KW-0560">Oxidoreductase</keyword>
<evidence type="ECO:0000259" key="7">
    <source>
        <dbReference type="SMART" id="SM00829"/>
    </source>
</evidence>
<dbReference type="InterPro" id="IPR002328">
    <property type="entry name" value="ADH_Zn_CS"/>
</dbReference>
<dbReference type="PANTHER" id="PTHR42940">
    <property type="entry name" value="ALCOHOL DEHYDROGENASE 1-RELATED"/>
    <property type="match status" value="1"/>
</dbReference>
<gene>
    <name evidence="8" type="ORF">SLS60_009115</name>
</gene>
<dbReference type="InterPro" id="IPR036291">
    <property type="entry name" value="NAD(P)-bd_dom_sf"/>
</dbReference>
<keyword evidence="3 6" id="KW-0479">Metal-binding</keyword>
<dbReference type="PROSITE" id="PS00059">
    <property type="entry name" value="ADH_ZINC"/>
    <property type="match status" value="1"/>
</dbReference>
<dbReference type="InterPro" id="IPR011032">
    <property type="entry name" value="GroES-like_sf"/>
</dbReference>
<evidence type="ECO:0000256" key="2">
    <source>
        <dbReference type="ARBA" id="ARBA00008072"/>
    </source>
</evidence>
<dbReference type="Gene3D" id="3.90.180.10">
    <property type="entry name" value="Medium-chain alcohol dehydrogenases, catalytic domain"/>
    <property type="match status" value="1"/>
</dbReference>
<comment type="cofactor">
    <cofactor evidence="1 6">
        <name>Zn(2+)</name>
        <dbReference type="ChEBI" id="CHEBI:29105"/>
    </cofactor>
</comment>
<keyword evidence="9" id="KW-1185">Reference proteome</keyword>
<dbReference type="Proteomes" id="UP001521785">
    <property type="component" value="Unassembled WGS sequence"/>
</dbReference>
<keyword evidence="4 6" id="KW-0862">Zinc</keyword>
<evidence type="ECO:0000313" key="9">
    <source>
        <dbReference type="Proteomes" id="UP001521785"/>
    </source>
</evidence>
<dbReference type="EMBL" id="JAKJXO020000014">
    <property type="protein sequence ID" value="KAL1596469.1"/>
    <property type="molecule type" value="Genomic_DNA"/>
</dbReference>
<dbReference type="SMART" id="SM00829">
    <property type="entry name" value="PKS_ER"/>
    <property type="match status" value="1"/>
</dbReference>
<dbReference type="PANTHER" id="PTHR42940:SF8">
    <property type="entry name" value="VACUOLAR PROTEIN SORTING-ASSOCIATED PROTEIN 11"/>
    <property type="match status" value="1"/>
</dbReference>
<evidence type="ECO:0000256" key="6">
    <source>
        <dbReference type="RuleBase" id="RU361277"/>
    </source>
</evidence>
<feature type="domain" description="Enoyl reductase (ER)" evidence="7">
    <location>
        <begin position="24"/>
        <end position="352"/>
    </location>
</feature>
<organism evidence="8 9">
    <name type="scientific">Paraconiothyrium brasiliense</name>
    <dbReference type="NCBI Taxonomy" id="300254"/>
    <lineage>
        <taxon>Eukaryota</taxon>
        <taxon>Fungi</taxon>
        <taxon>Dikarya</taxon>
        <taxon>Ascomycota</taxon>
        <taxon>Pezizomycotina</taxon>
        <taxon>Dothideomycetes</taxon>
        <taxon>Pleosporomycetidae</taxon>
        <taxon>Pleosporales</taxon>
        <taxon>Massarineae</taxon>
        <taxon>Didymosphaeriaceae</taxon>
        <taxon>Paraconiothyrium</taxon>
    </lineage>
</organism>
<evidence type="ECO:0000256" key="1">
    <source>
        <dbReference type="ARBA" id="ARBA00001947"/>
    </source>
</evidence>
<dbReference type="Pfam" id="PF00107">
    <property type="entry name" value="ADH_zinc_N"/>
    <property type="match status" value="1"/>
</dbReference>
<dbReference type="InterPro" id="IPR013149">
    <property type="entry name" value="ADH-like_C"/>
</dbReference>
<dbReference type="InterPro" id="IPR013154">
    <property type="entry name" value="ADH-like_N"/>
</dbReference>
<dbReference type="InterPro" id="IPR020843">
    <property type="entry name" value="ER"/>
</dbReference>
<evidence type="ECO:0000256" key="4">
    <source>
        <dbReference type="ARBA" id="ARBA00022833"/>
    </source>
</evidence>
<evidence type="ECO:0000256" key="5">
    <source>
        <dbReference type="ARBA" id="ARBA00023002"/>
    </source>
</evidence>
<protein>
    <recommendedName>
        <fullName evidence="7">Enoyl reductase (ER) domain-containing protein</fullName>
    </recommendedName>
</protein>